<organism evidence="2 3">
    <name type="scientific">Bacillus methanolicus (strain MGA3 / ATCC 53907)</name>
    <dbReference type="NCBI Taxonomy" id="796606"/>
    <lineage>
        <taxon>Bacteria</taxon>
        <taxon>Bacillati</taxon>
        <taxon>Bacillota</taxon>
        <taxon>Bacilli</taxon>
        <taxon>Bacillales</taxon>
        <taxon>Bacillaceae</taxon>
        <taxon>Bacillus</taxon>
    </lineage>
</organism>
<accession>A0A068LMU3</accession>
<sequence>MRYEERRPDVKLQPFVKWFWYLERTYAEPDSREIIWPDGCHEMIFHFGLCPFPKKSQTLN</sequence>
<gene>
    <name evidence="2" type="ORF">BMMGA3_02935</name>
</gene>
<dbReference type="STRING" id="796606.BMMGA3_02935"/>
<reference evidence="2 3" key="1">
    <citation type="journal article" date="2015" name="BMC Genomics">
        <title>Transcriptome analysis of thermophilic methylotrophic Bacillus methanolicus MGA3 using RNA-sequencing provides detailed insights into its previously uncharted transcriptional landscape.</title>
        <authorList>
            <person name="Irla M."/>
            <person name="Neshat A."/>
            <person name="Brautaset T."/>
            <person name="Ruckert C."/>
            <person name="Kalinowski J."/>
            <person name="Wendisch V.F."/>
        </authorList>
    </citation>
    <scope>NUCLEOTIDE SEQUENCE [LARGE SCALE GENOMIC DNA]</scope>
    <source>
        <strain evidence="3">MGA3 / ATCC 53907</strain>
    </source>
</reference>
<keyword evidence="3" id="KW-1185">Reference proteome</keyword>
<feature type="domain" description="DUF6597" evidence="1">
    <location>
        <begin position="5"/>
        <end position="48"/>
    </location>
</feature>
<dbReference type="RefSeq" id="WP_038502020.1">
    <property type="nucleotide sequence ID" value="NZ_CP007739.1"/>
</dbReference>
<evidence type="ECO:0000313" key="2">
    <source>
        <dbReference type="EMBL" id="AIE59049.1"/>
    </source>
</evidence>
<dbReference type="KEGG" id="bmet:BMMGA3_02935"/>
<dbReference type="HOGENOM" id="CLU_2931644_0_0_9"/>
<dbReference type="Proteomes" id="UP000027602">
    <property type="component" value="Chromosome"/>
</dbReference>
<name>A0A068LMU3_BACMM</name>
<evidence type="ECO:0000313" key="3">
    <source>
        <dbReference type="Proteomes" id="UP000027602"/>
    </source>
</evidence>
<dbReference type="EMBL" id="CP007739">
    <property type="protein sequence ID" value="AIE59049.1"/>
    <property type="molecule type" value="Genomic_DNA"/>
</dbReference>
<evidence type="ECO:0000259" key="1">
    <source>
        <dbReference type="Pfam" id="PF20240"/>
    </source>
</evidence>
<dbReference type="Pfam" id="PF20240">
    <property type="entry name" value="DUF6597"/>
    <property type="match status" value="1"/>
</dbReference>
<dbReference type="InterPro" id="IPR046532">
    <property type="entry name" value="DUF6597"/>
</dbReference>
<proteinExistence type="predicted"/>
<dbReference type="AlphaFoldDB" id="A0A068LMU3"/>
<protein>
    <recommendedName>
        <fullName evidence="1">DUF6597 domain-containing protein</fullName>
    </recommendedName>
</protein>